<dbReference type="RefSeq" id="WP_071312837.1">
    <property type="nucleotide sequence ID" value="NZ_MLQQ01000010.1"/>
</dbReference>
<keyword evidence="1 4" id="KW-0378">Hydrolase</keyword>
<evidence type="ECO:0000313" key="4">
    <source>
        <dbReference type="EMBL" id="OIJ14142.1"/>
    </source>
</evidence>
<dbReference type="GO" id="GO:0019284">
    <property type="term" value="P:L-methionine salvage from S-adenosylmethionine"/>
    <property type="evidence" value="ECO:0007669"/>
    <property type="project" value="TreeGrafter"/>
</dbReference>
<name>A0A1S2LNP3_9BACI</name>
<dbReference type="EMBL" id="MLQQ01000010">
    <property type="protein sequence ID" value="OIJ14142.1"/>
    <property type="molecule type" value="Genomic_DNA"/>
</dbReference>
<dbReference type="Proteomes" id="UP000180098">
    <property type="component" value="Unassembled WGS sequence"/>
</dbReference>
<comment type="similarity">
    <text evidence="1">Belongs to the PNP/UDP phosphorylase family. Futalosine hydrolase subfamily.</text>
</comment>
<gene>
    <name evidence="1" type="primary">mqnB</name>
    <name evidence="4" type="ORF">BKP35_08060</name>
</gene>
<comment type="pathway">
    <text evidence="1">Quinol/quinone metabolism; menaquinone biosynthesis.</text>
</comment>
<dbReference type="Pfam" id="PF01048">
    <property type="entry name" value="PNP_UDP_1"/>
    <property type="match status" value="1"/>
</dbReference>
<evidence type="ECO:0000256" key="2">
    <source>
        <dbReference type="NCBIfam" id="TIGR03664"/>
    </source>
</evidence>
<dbReference type="PANTHER" id="PTHR46832:SF2">
    <property type="entry name" value="FUTALOSINE HYDROLASE"/>
    <property type="match status" value="1"/>
</dbReference>
<dbReference type="CDD" id="cd17766">
    <property type="entry name" value="futalosine_nucleosidase_MqnB"/>
    <property type="match status" value="1"/>
</dbReference>
<reference evidence="4 5" key="1">
    <citation type="submission" date="2016-10" db="EMBL/GenBank/DDBJ databases">
        <title>Draft genome sequences of four alkaliphilic bacteria belonging to the Anaerobacillus genus.</title>
        <authorList>
            <person name="Bassil N.M."/>
            <person name="Lloyd J.R."/>
        </authorList>
    </citation>
    <scope>NUCLEOTIDE SEQUENCE [LARGE SCALE GENOMIC DNA]</scope>
    <source>
        <strain evidence="4 5">DSM 15340</strain>
    </source>
</reference>
<organism evidence="4 5">
    <name type="scientific">Anaerobacillus arseniciselenatis</name>
    <dbReference type="NCBI Taxonomy" id="85682"/>
    <lineage>
        <taxon>Bacteria</taxon>
        <taxon>Bacillati</taxon>
        <taxon>Bacillota</taxon>
        <taxon>Bacilli</taxon>
        <taxon>Bacillales</taxon>
        <taxon>Bacillaceae</taxon>
        <taxon>Anaerobacillus</taxon>
    </lineage>
</organism>
<dbReference type="PANTHER" id="PTHR46832">
    <property type="entry name" value="5'-METHYLTHIOADENOSINE/S-ADENOSYLHOMOCYSTEINE NUCLEOSIDASE"/>
    <property type="match status" value="1"/>
</dbReference>
<dbReference type="UniPathway" id="UPA00079"/>
<comment type="function">
    <text evidence="1">Catalyzes the hydrolysis of futalosine (FL) to dehypoxanthine futalosine (DHFL) and hypoxanthine, a step in the biosynthesis of menaquinone (MK, vitamin K2).</text>
</comment>
<dbReference type="AlphaFoldDB" id="A0A1S2LNP3"/>
<sequence>MDTYSTNNDFNAMRILIMTAVTAEKEAVLRGLQEDDRFDVIAGGVGPIVSAVSTTKALAASNRYDLVISMGIGGGFPEKAEVGSVVVSNEIVSADLGAETNEGFCRIENLGFGCSRVAVDQQLSSKVAEALTDAGLSVQTGAILTLCTVTGTKETAIELSTRVPGATVEAMEGFGVATAAHDAGVPVLEIRTISNPVGPRDRNAWKIKEALQALEKVSSVLPEVLK</sequence>
<feature type="domain" description="Nucleoside phosphorylase" evidence="3">
    <location>
        <begin position="40"/>
        <end position="221"/>
    </location>
</feature>
<dbReference type="InterPro" id="IPR000845">
    <property type="entry name" value="Nucleoside_phosphorylase_d"/>
</dbReference>
<dbReference type="GO" id="GO:0009234">
    <property type="term" value="P:menaquinone biosynthetic process"/>
    <property type="evidence" value="ECO:0007669"/>
    <property type="project" value="UniProtKB-UniRule"/>
</dbReference>
<dbReference type="HAMAP" id="MF_00991">
    <property type="entry name" value="MqnB"/>
    <property type="match status" value="1"/>
</dbReference>
<keyword evidence="1" id="KW-0474">Menaquinone biosynthesis</keyword>
<dbReference type="GO" id="GO:0005829">
    <property type="term" value="C:cytosol"/>
    <property type="evidence" value="ECO:0007669"/>
    <property type="project" value="TreeGrafter"/>
</dbReference>
<comment type="caution">
    <text evidence="4">The sequence shown here is derived from an EMBL/GenBank/DDBJ whole genome shotgun (WGS) entry which is preliminary data.</text>
</comment>
<keyword evidence="5" id="KW-1185">Reference proteome</keyword>
<accession>A0A1S2LNP3</accession>
<comment type="catalytic activity">
    <reaction evidence="1">
        <text>futalosine + H2O = dehypoxanthine futalosine + hypoxanthine</text>
        <dbReference type="Rhea" id="RHEA:25904"/>
        <dbReference type="ChEBI" id="CHEBI:15377"/>
        <dbReference type="ChEBI" id="CHEBI:17368"/>
        <dbReference type="ChEBI" id="CHEBI:58863"/>
        <dbReference type="ChEBI" id="CHEBI:58864"/>
        <dbReference type="EC" id="3.2.2.26"/>
    </reaction>
</comment>
<dbReference type="InterPro" id="IPR035994">
    <property type="entry name" value="Nucleoside_phosphorylase_sf"/>
</dbReference>
<dbReference type="InterPro" id="IPR019963">
    <property type="entry name" value="FL_hydrolase_MqnB"/>
</dbReference>
<dbReference type="GO" id="GO:0008782">
    <property type="term" value="F:adenosylhomocysteine nucleosidase activity"/>
    <property type="evidence" value="ECO:0007669"/>
    <property type="project" value="TreeGrafter"/>
</dbReference>
<dbReference type="NCBIfam" id="TIGR03664">
    <property type="entry name" value="fut_nucase"/>
    <property type="match status" value="1"/>
</dbReference>
<dbReference type="Gene3D" id="3.40.50.1580">
    <property type="entry name" value="Nucleoside phosphorylase domain"/>
    <property type="match status" value="1"/>
</dbReference>
<dbReference type="EC" id="3.2.2.26" evidence="1 2"/>
<dbReference type="GO" id="GO:0009116">
    <property type="term" value="P:nucleoside metabolic process"/>
    <property type="evidence" value="ECO:0007669"/>
    <property type="project" value="InterPro"/>
</dbReference>
<dbReference type="SUPFAM" id="SSF53167">
    <property type="entry name" value="Purine and uridine phosphorylases"/>
    <property type="match status" value="1"/>
</dbReference>
<dbReference type="NCBIfam" id="NF006087">
    <property type="entry name" value="PRK08236.1"/>
    <property type="match status" value="1"/>
</dbReference>
<protein>
    <recommendedName>
        <fullName evidence="1 2">Futalosine hydrolase</fullName>
        <shortName evidence="1">FL hydrolase</shortName>
        <ecNumber evidence="1 2">3.2.2.26</ecNumber>
    </recommendedName>
    <alternativeName>
        <fullName evidence="1">Futalosine nucleosidase</fullName>
    </alternativeName>
    <alternativeName>
        <fullName evidence="1">Menaquinone biosynthetic enzyme MqnB</fullName>
    </alternativeName>
</protein>
<dbReference type="GO" id="GO:0008930">
    <property type="term" value="F:methylthioadenosine nucleosidase activity"/>
    <property type="evidence" value="ECO:0007669"/>
    <property type="project" value="TreeGrafter"/>
</dbReference>
<evidence type="ECO:0000256" key="1">
    <source>
        <dbReference type="HAMAP-Rule" id="MF_00991"/>
    </source>
</evidence>
<evidence type="ECO:0000259" key="3">
    <source>
        <dbReference type="Pfam" id="PF01048"/>
    </source>
</evidence>
<evidence type="ECO:0000313" key="5">
    <source>
        <dbReference type="Proteomes" id="UP000180098"/>
    </source>
</evidence>
<proteinExistence type="inferred from homology"/>